<evidence type="ECO:0000259" key="3">
    <source>
        <dbReference type="PROSITE" id="PS50102"/>
    </source>
</evidence>
<dbReference type="SMART" id="SM00360">
    <property type="entry name" value="RRM"/>
    <property type="match status" value="1"/>
</dbReference>
<dbReference type="InterPro" id="IPR012677">
    <property type="entry name" value="Nucleotide-bd_a/b_plait_sf"/>
</dbReference>
<dbReference type="Proteomes" id="UP000236291">
    <property type="component" value="Unassembled WGS sequence"/>
</dbReference>
<feature type="compositionally biased region" description="Polar residues" evidence="2">
    <location>
        <begin position="636"/>
        <end position="645"/>
    </location>
</feature>
<dbReference type="PANTHER" id="PTHR34427">
    <property type="entry name" value="DUF4283 DOMAIN PROTEIN"/>
    <property type="match status" value="1"/>
</dbReference>
<dbReference type="GO" id="GO:0003723">
    <property type="term" value="F:RNA binding"/>
    <property type="evidence" value="ECO:0007669"/>
    <property type="project" value="UniProtKB-UniRule"/>
</dbReference>
<feature type="compositionally biased region" description="Basic and acidic residues" evidence="2">
    <location>
        <begin position="589"/>
        <end position="598"/>
    </location>
</feature>
<feature type="non-terminal residue" evidence="4">
    <location>
        <position position="729"/>
    </location>
</feature>
<feature type="region of interest" description="Disordered" evidence="2">
    <location>
        <begin position="249"/>
        <end position="294"/>
    </location>
</feature>
<dbReference type="Gene3D" id="3.30.70.330">
    <property type="match status" value="1"/>
</dbReference>
<evidence type="ECO:0000313" key="4">
    <source>
        <dbReference type="EMBL" id="PNX72734.1"/>
    </source>
</evidence>
<dbReference type="CDD" id="cd00590">
    <property type="entry name" value="RRM_SF"/>
    <property type="match status" value="1"/>
</dbReference>
<dbReference type="Pfam" id="PF00076">
    <property type="entry name" value="RRM_1"/>
    <property type="match status" value="1"/>
</dbReference>
<keyword evidence="1" id="KW-0694">RNA-binding</keyword>
<feature type="compositionally biased region" description="Basic and acidic residues" evidence="2">
    <location>
        <begin position="257"/>
        <end position="273"/>
    </location>
</feature>
<proteinExistence type="predicted"/>
<dbReference type="InterPro" id="IPR035979">
    <property type="entry name" value="RBD_domain_sf"/>
</dbReference>
<dbReference type="PROSITE" id="PS50102">
    <property type="entry name" value="RRM"/>
    <property type="match status" value="1"/>
</dbReference>
<organism evidence="4 5">
    <name type="scientific">Trifolium pratense</name>
    <name type="common">Red clover</name>
    <dbReference type="NCBI Taxonomy" id="57577"/>
    <lineage>
        <taxon>Eukaryota</taxon>
        <taxon>Viridiplantae</taxon>
        <taxon>Streptophyta</taxon>
        <taxon>Embryophyta</taxon>
        <taxon>Tracheophyta</taxon>
        <taxon>Spermatophyta</taxon>
        <taxon>Magnoliopsida</taxon>
        <taxon>eudicotyledons</taxon>
        <taxon>Gunneridae</taxon>
        <taxon>Pentapetalae</taxon>
        <taxon>rosids</taxon>
        <taxon>fabids</taxon>
        <taxon>Fabales</taxon>
        <taxon>Fabaceae</taxon>
        <taxon>Papilionoideae</taxon>
        <taxon>50 kb inversion clade</taxon>
        <taxon>NPAAA clade</taxon>
        <taxon>Hologalegina</taxon>
        <taxon>IRL clade</taxon>
        <taxon>Trifolieae</taxon>
        <taxon>Trifolium</taxon>
    </lineage>
</organism>
<feature type="compositionally biased region" description="Basic and acidic residues" evidence="2">
    <location>
        <begin position="68"/>
        <end position="85"/>
    </location>
</feature>
<dbReference type="PANTHER" id="PTHR34427:SF5">
    <property type="entry name" value="DUF4283 DOMAIN-CONTAINING PROTEIN"/>
    <property type="match status" value="1"/>
</dbReference>
<dbReference type="AlphaFoldDB" id="A0A2K3L2H2"/>
<evidence type="ECO:0000256" key="1">
    <source>
        <dbReference type="PROSITE-ProRule" id="PRU00176"/>
    </source>
</evidence>
<name>A0A2K3L2H2_TRIPR</name>
<sequence length="729" mass="81444">MRCKRNQRNSFSATGFHSHDDRSSFFNCSRCDHDSNRFARNRYSHSRGRYHARRESRLNHRRRSTSTTRDRYRTEDKHTGRRQYEDDLSQLEVNGDRRSGENRYRGAVEDDRHDGRGFDGKRSGDGAKVEEECAGRYSGHVNHRRRGFDNLGTELKRYVSFYFTNFPYQLSNFYLRKGFEVCGMLEDVFVPKKRNRRGQPFGFVKFSNVKDVNKLLSALNKVQFGNFCVRARVASFDRNNLTAGQRMESEWPVLTKGNERPASREGRKGEPRTRNFKGNGGGSESKGPPVENRVVKDVVSGRGGSGDPEAVRVGEVVIPLSARNELAVKKKDMRSYRTEPDDVAWAQNGLVATIINGEAVPVVQSRIMDAGFNDVILTPMGADKVFVRCSSGNDVKAIITMAKEFFRLIFSSWTCWDNHAQDYRRGAWVRLYGIPLQAWNENFFKLCVFDCGRLLRVDNGSLERERIDFARVLIATPTLEIVNTAVTVLVDGILNEVKIVEEWGFNLGEDKCLVGDDAVSVTSHSDHEEGQGDPEVSCHFDNMVENLAKGMNVEDDIESQENFEFSKSRGGVEGGSKNVGEAGACSTTRGEEHVDRSKGSVSVIGDSPISKGSQGSISICSPVNRSGYHAGIKGSDGSSPTSSNGKRAKSCPPGATRSMLSGPWSWECLNDLNQRDAGVVFSASKRSRKKDRIGEGLKKNGQEDPKRRKGGGVFRHTVSSLKKVARMPS</sequence>
<comment type="caution">
    <text evidence="4">The sequence shown here is derived from an EMBL/GenBank/DDBJ whole genome shotgun (WGS) entry which is preliminary data.</text>
</comment>
<protein>
    <submittedName>
        <fullName evidence="4">Putative sulfate transporter</fullName>
    </submittedName>
</protein>
<reference evidence="4 5" key="2">
    <citation type="journal article" date="2017" name="Front. Plant Sci.">
        <title>Gene Classification and Mining of Molecular Markers Useful in Red Clover (Trifolium pratense) Breeding.</title>
        <authorList>
            <person name="Istvanek J."/>
            <person name="Dluhosova J."/>
            <person name="Dluhos P."/>
            <person name="Patkova L."/>
            <person name="Nedelnik J."/>
            <person name="Repkova J."/>
        </authorList>
    </citation>
    <scope>NUCLEOTIDE SEQUENCE [LARGE SCALE GENOMIC DNA]</scope>
    <source>
        <strain evidence="5">cv. Tatra</strain>
        <tissue evidence="4">Young leaves</tissue>
    </source>
</reference>
<feature type="compositionally biased region" description="Basic and acidic residues" evidence="2">
    <location>
        <begin position="94"/>
        <end position="126"/>
    </location>
</feature>
<feature type="region of interest" description="Disordered" evidence="2">
    <location>
        <begin position="44"/>
        <end position="126"/>
    </location>
</feature>
<accession>A0A2K3L2H2</accession>
<feature type="region of interest" description="Disordered" evidence="2">
    <location>
        <begin position="562"/>
        <end position="656"/>
    </location>
</feature>
<dbReference type="SUPFAM" id="SSF54928">
    <property type="entry name" value="RNA-binding domain, RBD"/>
    <property type="match status" value="1"/>
</dbReference>
<feature type="domain" description="RRM" evidence="3">
    <location>
        <begin position="159"/>
        <end position="236"/>
    </location>
</feature>
<feature type="region of interest" description="Disordered" evidence="2">
    <location>
        <begin position="681"/>
        <end position="729"/>
    </location>
</feature>
<reference evidence="4 5" key="1">
    <citation type="journal article" date="2014" name="Am. J. Bot.">
        <title>Genome assembly and annotation for red clover (Trifolium pratense; Fabaceae).</title>
        <authorList>
            <person name="Istvanek J."/>
            <person name="Jaros M."/>
            <person name="Krenek A."/>
            <person name="Repkova J."/>
        </authorList>
    </citation>
    <scope>NUCLEOTIDE SEQUENCE [LARGE SCALE GENOMIC DNA]</scope>
    <source>
        <strain evidence="5">cv. Tatra</strain>
        <tissue evidence="4">Young leaves</tissue>
    </source>
</reference>
<feature type="compositionally biased region" description="Basic and acidic residues" evidence="2">
    <location>
        <begin position="692"/>
        <end position="706"/>
    </location>
</feature>
<evidence type="ECO:0000313" key="5">
    <source>
        <dbReference type="Proteomes" id="UP000236291"/>
    </source>
</evidence>
<dbReference type="InterPro" id="IPR000504">
    <property type="entry name" value="RRM_dom"/>
</dbReference>
<evidence type="ECO:0000256" key="2">
    <source>
        <dbReference type="SAM" id="MobiDB-lite"/>
    </source>
</evidence>
<gene>
    <name evidence="4" type="ORF">L195_g028628</name>
</gene>
<dbReference type="EMBL" id="ASHM01025038">
    <property type="protein sequence ID" value="PNX72734.1"/>
    <property type="molecule type" value="Genomic_DNA"/>
</dbReference>
<feature type="compositionally biased region" description="Polar residues" evidence="2">
    <location>
        <begin position="610"/>
        <end position="624"/>
    </location>
</feature>